<keyword evidence="3" id="KW-1185">Reference proteome</keyword>
<dbReference type="Proteomes" id="UP000422569">
    <property type="component" value="Chromosome"/>
</dbReference>
<keyword evidence="1" id="KW-0472">Membrane</keyword>
<proteinExistence type="predicted"/>
<organism evidence="2 3">
    <name type="scientific">Methylocystis parvus</name>
    <dbReference type="NCBI Taxonomy" id="134"/>
    <lineage>
        <taxon>Bacteria</taxon>
        <taxon>Pseudomonadati</taxon>
        <taxon>Pseudomonadota</taxon>
        <taxon>Alphaproteobacteria</taxon>
        <taxon>Hyphomicrobiales</taxon>
        <taxon>Methylocystaceae</taxon>
        <taxon>Methylocystis</taxon>
    </lineage>
</organism>
<feature type="transmembrane region" description="Helical" evidence="1">
    <location>
        <begin position="132"/>
        <end position="153"/>
    </location>
</feature>
<dbReference type="KEGG" id="mpar:F7D14_06230"/>
<protein>
    <submittedName>
        <fullName evidence="2">Uncharacterized protein</fullName>
    </submittedName>
</protein>
<evidence type="ECO:0000256" key="1">
    <source>
        <dbReference type="SAM" id="Phobius"/>
    </source>
</evidence>
<dbReference type="EMBL" id="CP044331">
    <property type="protein sequence ID" value="QGM97112.1"/>
    <property type="molecule type" value="Genomic_DNA"/>
</dbReference>
<dbReference type="RefSeq" id="WP_154419733.1">
    <property type="nucleotide sequence ID" value="NZ_CP044331.1"/>
</dbReference>
<accession>A0A6B8M4R3</accession>
<evidence type="ECO:0000313" key="3">
    <source>
        <dbReference type="Proteomes" id="UP000422569"/>
    </source>
</evidence>
<sequence>MDEDIQAPVEQALAPVVDESLPALTTTAPGPSDAGRAKGIFGKLVSSDDDLVGLVAYSLYKQNKIDWMRDFEKAQGRPPNEQEFSVYGLGENTGRRVATYRYLAEATIARLSPSRASGFRREHPALSATLNIFYGLIGVASVAALIVLLRFFISLRH</sequence>
<evidence type="ECO:0000313" key="2">
    <source>
        <dbReference type="EMBL" id="QGM97112.1"/>
    </source>
</evidence>
<keyword evidence="1" id="KW-1133">Transmembrane helix</keyword>
<gene>
    <name evidence="2" type="ORF">F7D14_06230</name>
</gene>
<reference evidence="2 3" key="1">
    <citation type="submission" date="2019-09" db="EMBL/GenBank/DDBJ databases">
        <title>Isolation and complete genome sequencing of Methylocystis species.</title>
        <authorList>
            <person name="Rumah B.L."/>
            <person name="Stead C.E."/>
            <person name="Stevens B.C."/>
            <person name="Minton N.P."/>
            <person name="Grosse-Honebrink A."/>
            <person name="Zhang Y."/>
        </authorList>
    </citation>
    <scope>NUCLEOTIDE SEQUENCE [LARGE SCALE GENOMIC DNA]</scope>
    <source>
        <strain evidence="2 3">BRCS2</strain>
    </source>
</reference>
<dbReference type="AlphaFoldDB" id="A0A6B8M4R3"/>
<name>A0A6B8M4R3_9HYPH</name>
<keyword evidence="1" id="KW-0812">Transmembrane</keyword>